<dbReference type="SUPFAM" id="SSF51197">
    <property type="entry name" value="Clavaminate synthase-like"/>
    <property type="match status" value="2"/>
</dbReference>
<dbReference type="FunFam" id="2.60.120.330:FF:000026">
    <property type="entry name" value="DIBOA-glucoside dioxygenase BX6"/>
    <property type="match status" value="1"/>
</dbReference>
<sequence>MSNQTAMINGSQSNSYDRKTDLKAFDEGKTGVKGLVDVGVRQIPSIFVRPHEDLAKEFDTCQEDLAIPIVDLAHARQCSSHGEEIIRRVIWASDKWGFFQVVNHGVPLEILDEVIEGVRMFHEQDVDAKKEFYTRDRSRQVRFNCNRDLYESTAANWRDTLCVNPVFGSELDPELLPPICREVILGFVNHVIRLGDLLLELLSVGLGLEPNHLREMDCTKTWSLVGHYYPACPEPDLTLGTSKHSDPSFLTILLQDQIGGLQVLHQNQWVNVKPVPGALIVNIGDILQIVSNDKLQSVYHRVIPKKVGPRISVATFLTGPISSPKMYGAIKELVSEENPPIYKEFTLQEFFEQFFTRPLDQPDYNFPLIVAAYVIMSFLATSNGTRVWSTTDDSSFNVLDYGAIGDGKKDDTEAFSKAWAKVCGATGYKPSLLINGSLVAPNSLDAWGSACQSAWISSERVDNLVLYGQGKIDGRGSIWWGKALSLHRCNGLRLMGLKHKDSPNAHIRISDCDNSIISNLHINAPEDSPNTDGIDISSSTHLQIHNSIIATGDDCIAIGSPASWINITRITCGPGHGISVGSLGRSGDKAQVEEIHVRNCTFKDSKNGARIKTWQGGSGYARKITFDDIPLVDVENPIIIDQYYCDRRKGGRECEVQPNAVAISDVTYNGFQGTSATLAAITLNCSQAQPCANVVLQNIKITSSGGNPLKSVIDLKAFDESKTGVKGLLHAGAEKIPSIFVRSQEDLSKEFDTYQEDLAIPIVDLTNVRQTDIQGEEIIRRIIWASEKWGFFQLVNHGIPLEVLDKVIEGVRMFHEQDVDLKKEYYSRDHTKQVLFTSNRDFYHSKGANWRDTLEVILAYMNHVIKLGDLLLELLSVDHLGELCRTKDWNLSGHYYPACPEADLTLGTSKNSDPSFLTILLQDQIGGLQVLHQNQWVNVKPVPGALIVNIGDFLQKVGPRISIAAFSTGPVSSTKIYGPIKELVSKDNPPIYKEFTRQEFLEQFFTRAFDQLIIQYFRQTT</sequence>
<proteinExistence type="inferred from homology"/>
<keyword evidence="5" id="KW-0560">Oxidoreductase</keyword>
<comment type="caution">
    <text evidence="11">The sequence shown here is derived from an EMBL/GenBank/DDBJ whole genome shotgun (WGS) entry which is preliminary data.</text>
</comment>
<evidence type="ECO:0000313" key="11">
    <source>
        <dbReference type="EMBL" id="KAJ8431821.1"/>
    </source>
</evidence>
<dbReference type="Pfam" id="PF14226">
    <property type="entry name" value="DIOX_N"/>
    <property type="match status" value="2"/>
</dbReference>
<dbReference type="SMART" id="SM00710">
    <property type="entry name" value="PbH1"/>
    <property type="match status" value="3"/>
</dbReference>
<dbReference type="Pfam" id="PF03171">
    <property type="entry name" value="2OG-FeII_Oxy"/>
    <property type="match status" value="2"/>
</dbReference>
<dbReference type="PROSITE" id="PS00502">
    <property type="entry name" value="POLYGALACTURONASE"/>
    <property type="match status" value="1"/>
</dbReference>
<keyword evidence="6" id="KW-0408">Iron</keyword>
<keyword evidence="7 9" id="KW-0326">Glycosidase</keyword>
<evidence type="ECO:0000256" key="5">
    <source>
        <dbReference type="ARBA" id="ARBA00023002"/>
    </source>
</evidence>
<evidence type="ECO:0000256" key="6">
    <source>
        <dbReference type="ARBA" id="ARBA00023004"/>
    </source>
</evidence>
<evidence type="ECO:0000256" key="4">
    <source>
        <dbReference type="ARBA" id="ARBA00022801"/>
    </source>
</evidence>
<reference evidence="11" key="1">
    <citation type="submission" date="2022-04" db="EMBL/GenBank/DDBJ databases">
        <title>Carnegiea gigantea Genome sequencing and assembly v2.</title>
        <authorList>
            <person name="Copetti D."/>
            <person name="Sanderson M.J."/>
            <person name="Burquez A."/>
            <person name="Wojciechowski M.F."/>
        </authorList>
    </citation>
    <scope>NUCLEOTIDE SEQUENCE</scope>
    <source>
        <strain evidence="11">SGP5-SGP5p</strain>
        <tissue evidence="11">Aerial part</tissue>
    </source>
</reference>
<dbReference type="PANTHER" id="PTHR10209">
    <property type="entry name" value="OXIDOREDUCTASE, 2OG-FE II OXYGENASE FAMILY PROTEIN"/>
    <property type="match status" value="1"/>
</dbReference>
<evidence type="ECO:0000256" key="8">
    <source>
        <dbReference type="PROSITE-ProRule" id="PRU10052"/>
    </source>
</evidence>
<dbReference type="AlphaFoldDB" id="A0A9Q1Q885"/>
<keyword evidence="4 9" id="KW-0378">Hydrolase</keyword>
<evidence type="ECO:0000256" key="9">
    <source>
        <dbReference type="RuleBase" id="RU361169"/>
    </source>
</evidence>
<evidence type="ECO:0000256" key="2">
    <source>
        <dbReference type="ARBA" id="ARBA00008834"/>
    </source>
</evidence>
<dbReference type="SUPFAM" id="SSF51126">
    <property type="entry name" value="Pectin lyase-like"/>
    <property type="match status" value="1"/>
</dbReference>
<dbReference type="InterPro" id="IPR006626">
    <property type="entry name" value="PbH1"/>
</dbReference>
<dbReference type="Gene3D" id="2.60.120.330">
    <property type="entry name" value="B-lactam Antibiotic, Isopenicillin N Synthase, Chain"/>
    <property type="match status" value="2"/>
</dbReference>
<feature type="domain" description="Fe2OG dioxygenase" evidence="10">
    <location>
        <begin position="219"/>
        <end position="319"/>
    </location>
</feature>
<dbReference type="EMBL" id="JAKOGI010000660">
    <property type="protein sequence ID" value="KAJ8431821.1"/>
    <property type="molecule type" value="Genomic_DNA"/>
</dbReference>
<feature type="active site" evidence="8">
    <location>
        <position position="576"/>
    </location>
</feature>
<dbReference type="InterPro" id="IPR011050">
    <property type="entry name" value="Pectin_lyase_fold/virulence"/>
</dbReference>
<organism evidence="11 12">
    <name type="scientific">Carnegiea gigantea</name>
    <dbReference type="NCBI Taxonomy" id="171969"/>
    <lineage>
        <taxon>Eukaryota</taxon>
        <taxon>Viridiplantae</taxon>
        <taxon>Streptophyta</taxon>
        <taxon>Embryophyta</taxon>
        <taxon>Tracheophyta</taxon>
        <taxon>Spermatophyta</taxon>
        <taxon>Magnoliopsida</taxon>
        <taxon>eudicotyledons</taxon>
        <taxon>Gunneridae</taxon>
        <taxon>Pentapetalae</taxon>
        <taxon>Caryophyllales</taxon>
        <taxon>Cactineae</taxon>
        <taxon>Cactaceae</taxon>
        <taxon>Cactoideae</taxon>
        <taxon>Echinocereeae</taxon>
        <taxon>Carnegiea</taxon>
    </lineage>
</organism>
<dbReference type="GO" id="GO:0046872">
    <property type="term" value="F:metal ion binding"/>
    <property type="evidence" value="ECO:0007669"/>
    <property type="project" value="UniProtKB-KW"/>
</dbReference>
<dbReference type="GO" id="GO:0004650">
    <property type="term" value="F:polygalacturonase activity"/>
    <property type="evidence" value="ECO:0007669"/>
    <property type="project" value="InterPro"/>
</dbReference>
<keyword evidence="3" id="KW-0479">Metal-binding</keyword>
<comment type="similarity">
    <text evidence="2 9">Belongs to the glycosyl hydrolase 28 family.</text>
</comment>
<protein>
    <recommendedName>
        <fullName evidence="10">Fe2OG dioxygenase domain-containing protein</fullName>
    </recommendedName>
</protein>
<name>A0A9Q1Q885_9CARY</name>
<dbReference type="InterPro" id="IPR044861">
    <property type="entry name" value="IPNS-like_FE2OG_OXY"/>
</dbReference>
<comment type="similarity">
    <text evidence="1">Belongs to the iron/ascorbate-dependent oxidoreductase family.</text>
</comment>
<dbReference type="PROSITE" id="PS51471">
    <property type="entry name" value="FE2OG_OXY"/>
    <property type="match status" value="1"/>
</dbReference>
<dbReference type="GO" id="GO:0051213">
    <property type="term" value="F:dioxygenase activity"/>
    <property type="evidence" value="ECO:0007669"/>
    <property type="project" value="UniProtKB-ARBA"/>
</dbReference>
<dbReference type="InterPro" id="IPR027443">
    <property type="entry name" value="IPNS-like_sf"/>
</dbReference>
<dbReference type="Pfam" id="PF00295">
    <property type="entry name" value="Glyco_hydro_28"/>
    <property type="match status" value="1"/>
</dbReference>
<keyword evidence="12" id="KW-1185">Reference proteome</keyword>
<dbReference type="OrthoDB" id="187139at2759"/>
<dbReference type="Proteomes" id="UP001153076">
    <property type="component" value="Unassembled WGS sequence"/>
</dbReference>
<dbReference type="PANTHER" id="PTHR10209:SF429">
    <property type="entry name" value="1-AMINOCYCLOPROPANE-1-CARBOXYLATE OXIDASE HOMOLOG 1-LIKE"/>
    <property type="match status" value="1"/>
</dbReference>
<evidence type="ECO:0000313" key="12">
    <source>
        <dbReference type="Proteomes" id="UP001153076"/>
    </source>
</evidence>
<evidence type="ECO:0000256" key="3">
    <source>
        <dbReference type="ARBA" id="ARBA00022723"/>
    </source>
</evidence>
<accession>A0A9Q1Q885</accession>
<dbReference type="GO" id="GO:0005975">
    <property type="term" value="P:carbohydrate metabolic process"/>
    <property type="evidence" value="ECO:0007669"/>
    <property type="project" value="InterPro"/>
</dbReference>
<evidence type="ECO:0000259" key="10">
    <source>
        <dbReference type="PROSITE" id="PS51471"/>
    </source>
</evidence>
<dbReference type="FunFam" id="2.60.120.330:FF:000005">
    <property type="entry name" value="1-aminocyclopropane-1-carboxylate oxidase homolog 1"/>
    <property type="match status" value="1"/>
</dbReference>
<dbReference type="InterPro" id="IPR012334">
    <property type="entry name" value="Pectin_lyas_fold"/>
</dbReference>
<evidence type="ECO:0000256" key="1">
    <source>
        <dbReference type="ARBA" id="ARBA00008056"/>
    </source>
</evidence>
<dbReference type="InterPro" id="IPR026992">
    <property type="entry name" value="DIOX_N"/>
</dbReference>
<dbReference type="InterPro" id="IPR000743">
    <property type="entry name" value="Glyco_hydro_28"/>
</dbReference>
<dbReference type="Gene3D" id="2.160.20.10">
    <property type="entry name" value="Single-stranded right-handed beta-helix, Pectin lyase-like"/>
    <property type="match status" value="1"/>
</dbReference>
<gene>
    <name evidence="11" type="ORF">Cgig2_027566</name>
</gene>
<evidence type="ECO:0000256" key="7">
    <source>
        <dbReference type="ARBA" id="ARBA00023295"/>
    </source>
</evidence>
<dbReference type="InterPro" id="IPR005123">
    <property type="entry name" value="Oxoglu/Fe-dep_dioxygenase_dom"/>
</dbReference>